<dbReference type="PROSITE" id="PS00211">
    <property type="entry name" value="ABC_TRANSPORTER_1"/>
    <property type="match status" value="2"/>
</dbReference>
<dbReference type="InterPro" id="IPR051309">
    <property type="entry name" value="ABCF_ATPase"/>
</dbReference>
<dbReference type="InterPro" id="IPR003593">
    <property type="entry name" value="AAA+_ATPase"/>
</dbReference>
<name>A0A3B1A3Z1_9ZZZZ</name>
<dbReference type="InterPro" id="IPR017871">
    <property type="entry name" value="ABC_transporter-like_CS"/>
</dbReference>
<evidence type="ECO:0000256" key="3">
    <source>
        <dbReference type="ARBA" id="ARBA00022741"/>
    </source>
</evidence>
<keyword evidence="3" id="KW-0547">Nucleotide-binding</keyword>
<reference evidence="11" key="1">
    <citation type="submission" date="2018-06" db="EMBL/GenBank/DDBJ databases">
        <authorList>
            <person name="Zhirakovskaya E."/>
        </authorList>
    </citation>
    <scope>NUCLEOTIDE SEQUENCE</scope>
</reference>
<dbReference type="EMBL" id="UOFS01000013">
    <property type="protein sequence ID" value="VAW92899.1"/>
    <property type="molecule type" value="Genomic_DNA"/>
</dbReference>
<evidence type="ECO:0000256" key="9">
    <source>
        <dbReference type="SAM" id="Coils"/>
    </source>
</evidence>
<evidence type="ECO:0000256" key="4">
    <source>
        <dbReference type="ARBA" id="ARBA00022763"/>
    </source>
</evidence>
<keyword evidence="5" id="KW-0378">Hydrolase</keyword>
<evidence type="ECO:0000256" key="6">
    <source>
        <dbReference type="ARBA" id="ARBA00022840"/>
    </source>
</evidence>
<dbReference type="PANTHER" id="PTHR42855:SF1">
    <property type="entry name" value="ABC TRANSPORTER DOMAIN-CONTAINING PROTEIN"/>
    <property type="match status" value="1"/>
</dbReference>
<keyword evidence="6" id="KW-0067">ATP-binding</keyword>
<keyword evidence="8" id="KW-0234">DNA repair</keyword>
<organism evidence="11">
    <name type="scientific">hydrothermal vent metagenome</name>
    <dbReference type="NCBI Taxonomy" id="652676"/>
    <lineage>
        <taxon>unclassified sequences</taxon>
        <taxon>metagenomes</taxon>
        <taxon>ecological metagenomes</taxon>
    </lineage>
</organism>
<accession>A0A3B1A3Z1</accession>
<dbReference type="InterPro" id="IPR027417">
    <property type="entry name" value="P-loop_NTPase"/>
</dbReference>
<dbReference type="AlphaFoldDB" id="A0A3B1A3Z1"/>
<proteinExistence type="inferred from homology"/>
<dbReference type="HAMAP" id="MF_00848">
    <property type="entry name" value="Uup"/>
    <property type="match status" value="1"/>
</dbReference>
<keyword evidence="1" id="KW-0963">Cytoplasm</keyword>
<keyword evidence="4" id="KW-0227">DNA damage</keyword>
<evidence type="ECO:0000313" key="11">
    <source>
        <dbReference type="EMBL" id="VAW92899.1"/>
    </source>
</evidence>
<dbReference type="CDD" id="cd03221">
    <property type="entry name" value="ABCF_EF-3"/>
    <property type="match status" value="1"/>
</dbReference>
<keyword evidence="2" id="KW-0677">Repeat</keyword>
<dbReference type="Gene3D" id="1.10.287.380">
    <property type="entry name" value="Valyl-tRNA synthetase, C-terminal domain"/>
    <property type="match status" value="1"/>
</dbReference>
<dbReference type="InterPro" id="IPR043686">
    <property type="entry name" value="Uup"/>
</dbReference>
<evidence type="ECO:0000256" key="8">
    <source>
        <dbReference type="ARBA" id="ARBA00023204"/>
    </source>
</evidence>
<dbReference type="Pfam" id="PF00005">
    <property type="entry name" value="ABC_tran"/>
    <property type="match status" value="2"/>
</dbReference>
<evidence type="ECO:0000256" key="2">
    <source>
        <dbReference type="ARBA" id="ARBA00022737"/>
    </source>
</evidence>
<evidence type="ECO:0000259" key="10">
    <source>
        <dbReference type="PROSITE" id="PS50893"/>
    </source>
</evidence>
<evidence type="ECO:0000256" key="7">
    <source>
        <dbReference type="ARBA" id="ARBA00023125"/>
    </source>
</evidence>
<dbReference type="Pfam" id="PF12848">
    <property type="entry name" value="ABC_tran_Xtn"/>
    <property type="match status" value="1"/>
</dbReference>
<dbReference type="InterPro" id="IPR032524">
    <property type="entry name" value="ABC_tran_C"/>
</dbReference>
<keyword evidence="9" id="KW-0175">Coiled coil</keyword>
<dbReference type="GO" id="GO:0003677">
    <property type="term" value="F:DNA binding"/>
    <property type="evidence" value="ECO:0007669"/>
    <property type="project" value="UniProtKB-KW"/>
</dbReference>
<evidence type="ECO:0000256" key="1">
    <source>
        <dbReference type="ARBA" id="ARBA00022490"/>
    </source>
</evidence>
<dbReference type="GO" id="GO:0016887">
    <property type="term" value="F:ATP hydrolysis activity"/>
    <property type="evidence" value="ECO:0007669"/>
    <property type="project" value="InterPro"/>
</dbReference>
<dbReference type="SMART" id="SM00382">
    <property type="entry name" value="AAA"/>
    <property type="match status" value="2"/>
</dbReference>
<keyword evidence="7" id="KW-0238">DNA-binding</keyword>
<dbReference type="InterPro" id="IPR003439">
    <property type="entry name" value="ABC_transporter-like_ATP-bd"/>
</dbReference>
<dbReference type="InterPro" id="IPR032781">
    <property type="entry name" value="ABC_tran_Xtn"/>
</dbReference>
<dbReference type="Pfam" id="PF16326">
    <property type="entry name" value="ABC_tran_CTD"/>
    <property type="match status" value="1"/>
</dbReference>
<dbReference type="FunFam" id="3.40.50.300:FF:000011">
    <property type="entry name" value="Putative ABC transporter ATP-binding component"/>
    <property type="match status" value="1"/>
</dbReference>
<sequence length="638" mass="72628">MALLQLDNACLSFGHVALLDSTKLILNERERVALVGRNGAGKSSVLKVLSGEYELDDGSYWKTDNLTIAYLEQDLIKDKEKSVFEVVSDGLPEVGNILYEYHQAVVTVSTSQEQSDLDNLARLQSKLESVNGWHFEQQIESIISKLELSADDKIADMSGGQKRRVFLAKALVGEPDVLMLDEPTNHLDIPSILWLENFLLNLNSSLLFITHDRSFLSNLATRIIDLDRGELISYPGNYSAYLELKEKQLEEQLKQNALFDKKLNDEEKWIRQGIKARRTRNEGRVRALEALRVERSKRREKQGNVKFSLDTADRSGKLVVELEKVNFSFENNCMVKDLSLRIMRGDRIGIIGPNGIGKSTLLKLLLGELKPDQGNIRLGTKLEVAYFDQHREQLNLEASVFDNVNNGQEYVEIQGQSRHVIGYLQDFLFSPERVRSPVKTLSGGERNRLLIARLFTQAANFLILDEPTNDLDIETLELLESLLLNYQGTILVVSHDRQFLDNIVTGTLVLSGNGVITEFVGGYGDYIRQLRNTKSNNSDKKPTNSQKIVNTNSIKANKKTNENNNKAKLSYKEQHELKEITAKIEKLEQRQRILQNKLNDPEFYEQDGTEIAKVQLDMKNLSKELDETFLRWEQLESI</sequence>
<feature type="domain" description="ABC transporter" evidence="10">
    <location>
        <begin position="320"/>
        <end position="537"/>
    </location>
</feature>
<evidence type="ECO:0000256" key="5">
    <source>
        <dbReference type="ARBA" id="ARBA00022801"/>
    </source>
</evidence>
<protein>
    <submittedName>
        <fullName evidence="11">Bis-ABC ATPase Uup</fullName>
    </submittedName>
</protein>
<feature type="domain" description="ABC transporter" evidence="10">
    <location>
        <begin position="4"/>
        <end position="253"/>
    </location>
</feature>
<dbReference type="GO" id="GO:0005524">
    <property type="term" value="F:ATP binding"/>
    <property type="evidence" value="ECO:0007669"/>
    <property type="project" value="UniProtKB-KW"/>
</dbReference>
<dbReference type="GO" id="GO:0006281">
    <property type="term" value="P:DNA repair"/>
    <property type="evidence" value="ECO:0007669"/>
    <property type="project" value="UniProtKB-KW"/>
</dbReference>
<dbReference type="PANTHER" id="PTHR42855">
    <property type="entry name" value="ABC TRANSPORTER ATP-BINDING SUBUNIT"/>
    <property type="match status" value="1"/>
</dbReference>
<feature type="coiled-coil region" evidence="9">
    <location>
        <begin position="570"/>
        <end position="631"/>
    </location>
</feature>
<dbReference type="InterPro" id="IPR037118">
    <property type="entry name" value="Val-tRNA_synth_C_sf"/>
</dbReference>
<dbReference type="PROSITE" id="PS50893">
    <property type="entry name" value="ABC_TRANSPORTER_2"/>
    <property type="match status" value="2"/>
</dbReference>
<gene>
    <name evidence="11" type="ORF">MNBD_GAMMA22-518</name>
</gene>
<dbReference type="SUPFAM" id="SSF52540">
    <property type="entry name" value="P-loop containing nucleoside triphosphate hydrolases"/>
    <property type="match status" value="2"/>
</dbReference>
<dbReference type="Gene3D" id="3.40.50.300">
    <property type="entry name" value="P-loop containing nucleotide triphosphate hydrolases"/>
    <property type="match status" value="2"/>
</dbReference>
<dbReference type="FunFam" id="3.40.50.300:FF:000309">
    <property type="entry name" value="ABC transporter ATP-binding protein"/>
    <property type="match status" value="1"/>
</dbReference>